<dbReference type="FunFam" id="3.30.70.270:FF:000001">
    <property type="entry name" value="Diguanylate cyclase domain protein"/>
    <property type="match status" value="1"/>
</dbReference>
<dbReference type="PANTHER" id="PTHR45138:SF9">
    <property type="entry name" value="DIGUANYLATE CYCLASE DGCM-RELATED"/>
    <property type="match status" value="1"/>
</dbReference>
<dbReference type="GO" id="GO:0005886">
    <property type="term" value="C:plasma membrane"/>
    <property type="evidence" value="ECO:0007669"/>
    <property type="project" value="TreeGrafter"/>
</dbReference>
<dbReference type="Gene3D" id="3.30.70.270">
    <property type="match status" value="1"/>
</dbReference>
<gene>
    <name evidence="2" type="ORF">DXZ20_25605</name>
</gene>
<dbReference type="PANTHER" id="PTHR45138">
    <property type="entry name" value="REGULATORY COMPONENTS OF SENSORY TRANSDUCTION SYSTEM"/>
    <property type="match status" value="1"/>
</dbReference>
<dbReference type="SMART" id="SM00267">
    <property type="entry name" value="GGDEF"/>
    <property type="match status" value="1"/>
</dbReference>
<dbReference type="GO" id="GO:1902201">
    <property type="term" value="P:negative regulation of bacterial-type flagellum-dependent cell motility"/>
    <property type="evidence" value="ECO:0007669"/>
    <property type="project" value="TreeGrafter"/>
</dbReference>
<comment type="caution">
    <text evidence="2">The sequence shown here is derived from an EMBL/GenBank/DDBJ whole genome shotgun (WGS) entry which is preliminary data.</text>
</comment>
<protein>
    <submittedName>
        <fullName evidence="2">Diguanylate cyclase</fullName>
    </submittedName>
</protein>
<evidence type="ECO:0000259" key="1">
    <source>
        <dbReference type="PROSITE" id="PS50887"/>
    </source>
</evidence>
<dbReference type="Pfam" id="PF01590">
    <property type="entry name" value="GAF"/>
    <property type="match status" value="1"/>
</dbReference>
<dbReference type="InterPro" id="IPR003018">
    <property type="entry name" value="GAF"/>
</dbReference>
<dbReference type="SUPFAM" id="SSF55073">
    <property type="entry name" value="Nucleotide cyclase"/>
    <property type="match status" value="1"/>
</dbReference>
<dbReference type="InterPro" id="IPR000160">
    <property type="entry name" value="GGDEF_dom"/>
</dbReference>
<accession>A0A6M0RRR7</accession>
<dbReference type="GO" id="GO:0043709">
    <property type="term" value="P:cell adhesion involved in single-species biofilm formation"/>
    <property type="evidence" value="ECO:0007669"/>
    <property type="project" value="TreeGrafter"/>
</dbReference>
<feature type="domain" description="GGDEF" evidence="1">
    <location>
        <begin position="287"/>
        <end position="424"/>
    </location>
</feature>
<evidence type="ECO:0000313" key="3">
    <source>
        <dbReference type="Proteomes" id="UP000481033"/>
    </source>
</evidence>
<sequence length="451" mass="50923">MYHRSFSKKSSQLQTLLPVKSSVCDEPGWCSSWHTVSASIGQFHQSLEPSSRMACFSDPEDAVDHAQQLQRQIQQQIDLRETIRQIRQVLSINDIYKTVVQSLMDFFQADSIFLLENAPGCWQSVESSLCSTSNAHQTNALNDYLGLESVIAKLEQPFPIMVNDQSVLQLPVHQQWLSQFPGSWLLGPIHLPHKRQTQTLDKPWGIVAIGRKDQANIWTKDELEHAKVLVDEIAIALHHSLSYEQLRRENQDLQSLALTDSLTGLANRRRFDRYFDAEWQRLARDQKPLTLILCDIDYFKRYNDYYGHPTGDICLAKVSDILTRCIRRPADLVARYGGEEFAVILPNTDTGGGHSVALAIKGLLAKAAIPHATSGIAEDVTLTMGIATVIPGRHLASQDLLQAADLALYHAKQQGRDRIYVHAHYCMHEDDYPISNNKLEPITHDLSSPDR</sequence>
<dbReference type="NCBIfam" id="TIGR00254">
    <property type="entry name" value="GGDEF"/>
    <property type="match status" value="1"/>
</dbReference>
<keyword evidence="3" id="KW-1185">Reference proteome</keyword>
<reference evidence="2 3" key="1">
    <citation type="journal article" date="2020" name="Microb. Ecol.">
        <title>Ecogenomics of the Marine Benthic Filamentous Cyanobacterium Adonisia.</title>
        <authorList>
            <person name="Walter J.M."/>
            <person name="Coutinho F.H."/>
            <person name="Leomil L."/>
            <person name="Hargreaves P.I."/>
            <person name="Campeao M.E."/>
            <person name="Vieira V.V."/>
            <person name="Silva B.S."/>
            <person name="Fistarol G.O."/>
            <person name="Salomon P.S."/>
            <person name="Sawabe T."/>
            <person name="Mino S."/>
            <person name="Hosokawa M."/>
            <person name="Miyashita H."/>
            <person name="Maruyama F."/>
            <person name="van Verk M.C."/>
            <person name="Dutilh B.E."/>
            <person name="Thompson C.C."/>
            <person name="Thompson F.L."/>
        </authorList>
    </citation>
    <scope>NUCLEOTIDE SEQUENCE [LARGE SCALE GENOMIC DNA]</scope>
    <source>
        <strain evidence="2 3">CCMR0081</strain>
    </source>
</reference>
<dbReference type="InterPro" id="IPR029787">
    <property type="entry name" value="Nucleotide_cyclase"/>
</dbReference>
<dbReference type="SUPFAM" id="SSF55781">
    <property type="entry name" value="GAF domain-like"/>
    <property type="match status" value="1"/>
</dbReference>
<dbReference type="Proteomes" id="UP000481033">
    <property type="component" value="Unassembled WGS sequence"/>
</dbReference>
<organism evidence="2 3">
    <name type="scientific">Adonisia turfae CCMR0081</name>
    <dbReference type="NCBI Taxonomy" id="2292702"/>
    <lineage>
        <taxon>Bacteria</taxon>
        <taxon>Bacillati</taxon>
        <taxon>Cyanobacteriota</taxon>
        <taxon>Adonisia</taxon>
        <taxon>Adonisia turfae</taxon>
    </lineage>
</organism>
<dbReference type="GO" id="GO:0052621">
    <property type="term" value="F:diguanylate cyclase activity"/>
    <property type="evidence" value="ECO:0007669"/>
    <property type="project" value="TreeGrafter"/>
</dbReference>
<dbReference type="InterPro" id="IPR029016">
    <property type="entry name" value="GAF-like_dom_sf"/>
</dbReference>
<dbReference type="InterPro" id="IPR050469">
    <property type="entry name" value="Diguanylate_Cyclase"/>
</dbReference>
<evidence type="ECO:0000313" key="2">
    <source>
        <dbReference type="EMBL" id="NEZ58957.1"/>
    </source>
</evidence>
<dbReference type="Pfam" id="PF00990">
    <property type="entry name" value="GGDEF"/>
    <property type="match status" value="1"/>
</dbReference>
<dbReference type="EMBL" id="QXHD01000004">
    <property type="protein sequence ID" value="NEZ58957.1"/>
    <property type="molecule type" value="Genomic_DNA"/>
</dbReference>
<dbReference type="AlphaFoldDB" id="A0A6M0RRR7"/>
<dbReference type="SMART" id="SM00065">
    <property type="entry name" value="GAF"/>
    <property type="match status" value="1"/>
</dbReference>
<dbReference type="InterPro" id="IPR043128">
    <property type="entry name" value="Rev_trsase/Diguanyl_cyclase"/>
</dbReference>
<dbReference type="Gene3D" id="3.30.450.40">
    <property type="match status" value="1"/>
</dbReference>
<dbReference type="PROSITE" id="PS50887">
    <property type="entry name" value="GGDEF"/>
    <property type="match status" value="1"/>
</dbReference>
<proteinExistence type="predicted"/>
<name>A0A6M0RRR7_9CYAN</name>
<dbReference type="CDD" id="cd01949">
    <property type="entry name" value="GGDEF"/>
    <property type="match status" value="1"/>
</dbReference>